<dbReference type="EMBL" id="JADKCH010000033">
    <property type="protein sequence ID" value="MBK8573945.1"/>
    <property type="molecule type" value="Genomic_DNA"/>
</dbReference>
<accession>A0A936F530</accession>
<evidence type="ECO:0000313" key="1">
    <source>
        <dbReference type="EMBL" id="MBK8573945.1"/>
    </source>
</evidence>
<evidence type="ECO:0000313" key="2">
    <source>
        <dbReference type="Proteomes" id="UP000709959"/>
    </source>
</evidence>
<sequence length="128" mass="13911">MVAPAAAAHGYHIKFANTFMKWQASLAVAGMLNGGPVFKTPQGEFFQVEPNTGDLKWMSPESLGYIKVTEGRVSMTAARSTSFIKFDGIKGESRVSVLGVDAQGRVLQQNSRGETFYLSPMGDMVFVK</sequence>
<organism evidence="1 2">
    <name type="scientific">Candidatus Geothrix odensensis</name>
    <dbReference type="NCBI Taxonomy" id="2954440"/>
    <lineage>
        <taxon>Bacteria</taxon>
        <taxon>Pseudomonadati</taxon>
        <taxon>Acidobacteriota</taxon>
        <taxon>Holophagae</taxon>
        <taxon>Holophagales</taxon>
        <taxon>Holophagaceae</taxon>
        <taxon>Geothrix</taxon>
    </lineage>
</organism>
<dbReference type="AlphaFoldDB" id="A0A936F530"/>
<name>A0A936F530_9BACT</name>
<protein>
    <submittedName>
        <fullName evidence="1">Uncharacterized protein</fullName>
    </submittedName>
</protein>
<comment type="caution">
    <text evidence="1">The sequence shown here is derived from an EMBL/GenBank/DDBJ whole genome shotgun (WGS) entry which is preliminary data.</text>
</comment>
<gene>
    <name evidence="1" type="ORF">IPN91_15285</name>
</gene>
<proteinExistence type="predicted"/>
<reference evidence="1 2" key="1">
    <citation type="submission" date="2020-10" db="EMBL/GenBank/DDBJ databases">
        <title>Connecting structure to function with the recovery of over 1000 high-quality activated sludge metagenome-assembled genomes encoding full-length rRNA genes using long-read sequencing.</title>
        <authorList>
            <person name="Singleton C.M."/>
            <person name="Petriglieri F."/>
            <person name="Kristensen J.M."/>
            <person name="Kirkegaard R.H."/>
            <person name="Michaelsen T.Y."/>
            <person name="Andersen M.H."/>
            <person name="Karst S.M."/>
            <person name="Dueholm M.S."/>
            <person name="Nielsen P.H."/>
            <person name="Albertsen M."/>
        </authorList>
    </citation>
    <scope>NUCLEOTIDE SEQUENCE [LARGE SCALE GENOMIC DNA]</scope>
    <source>
        <strain evidence="1">OdNE_18-Q3-R46-58_MAXAC.008</strain>
    </source>
</reference>
<dbReference type="Proteomes" id="UP000709959">
    <property type="component" value="Unassembled WGS sequence"/>
</dbReference>